<organism evidence="2 3">
    <name type="scientific">Streptomyces aidingensis</name>
    <dbReference type="NCBI Taxonomy" id="910347"/>
    <lineage>
        <taxon>Bacteria</taxon>
        <taxon>Bacillati</taxon>
        <taxon>Actinomycetota</taxon>
        <taxon>Actinomycetes</taxon>
        <taxon>Kitasatosporales</taxon>
        <taxon>Streptomycetaceae</taxon>
        <taxon>Streptomyces</taxon>
    </lineage>
</organism>
<name>A0A1I1EL75_9ACTN</name>
<keyword evidence="3" id="KW-1185">Reference proteome</keyword>
<evidence type="ECO:0000313" key="3">
    <source>
        <dbReference type="Proteomes" id="UP000199207"/>
    </source>
</evidence>
<evidence type="ECO:0000313" key="2">
    <source>
        <dbReference type="EMBL" id="SFB87821.1"/>
    </source>
</evidence>
<dbReference type="EMBL" id="FOLM01000001">
    <property type="protein sequence ID" value="SFB87821.1"/>
    <property type="molecule type" value="Genomic_DNA"/>
</dbReference>
<proteinExistence type="predicted"/>
<sequence length="91" mass="9828">MKSNAGSPVGGAAGGGKRPPELRRGVVARDTVRDRVGEVMDVDRIWVHLRPLGGGREWQADREDVVVLGDQASLSARVAVTNNRSRRGTLR</sequence>
<protein>
    <submittedName>
        <fullName evidence="2">Uncharacterized protein</fullName>
    </submittedName>
</protein>
<feature type="compositionally biased region" description="Gly residues" evidence="1">
    <location>
        <begin position="8"/>
        <end position="17"/>
    </location>
</feature>
<dbReference type="AlphaFoldDB" id="A0A1I1EL75"/>
<gene>
    <name evidence="2" type="ORF">SAMN05421773_101356</name>
</gene>
<dbReference type="Proteomes" id="UP000199207">
    <property type="component" value="Unassembled WGS sequence"/>
</dbReference>
<evidence type="ECO:0000256" key="1">
    <source>
        <dbReference type="SAM" id="MobiDB-lite"/>
    </source>
</evidence>
<accession>A0A1I1EL75</accession>
<feature type="region of interest" description="Disordered" evidence="1">
    <location>
        <begin position="1"/>
        <end position="25"/>
    </location>
</feature>
<reference evidence="2 3" key="1">
    <citation type="submission" date="2016-10" db="EMBL/GenBank/DDBJ databases">
        <authorList>
            <person name="de Groot N.N."/>
        </authorList>
    </citation>
    <scope>NUCLEOTIDE SEQUENCE [LARGE SCALE GENOMIC DNA]</scope>
    <source>
        <strain evidence="2 3">CGMCC 4.5739</strain>
    </source>
</reference>